<evidence type="ECO:0000313" key="2">
    <source>
        <dbReference type="EMBL" id="JAU12872.1"/>
    </source>
</evidence>
<protein>
    <recommendedName>
        <fullName evidence="3">Secreted protein</fullName>
    </recommendedName>
</protein>
<organism evidence="2">
    <name type="scientific">Noccaea caerulescens</name>
    <name type="common">Alpine penny-cress</name>
    <name type="synonym">Thlaspi caerulescens</name>
    <dbReference type="NCBI Taxonomy" id="107243"/>
    <lineage>
        <taxon>Eukaryota</taxon>
        <taxon>Viridiplantae</taxon>
        <taxon>Streptophyta</taxon>
        <taxon>Embryophyta</taxon>
        <taxon>Tracheophyta</taxon>
        <taxon>Spermatophyta</taxon>
        <taxon>Magnoliopsida</taxon>
        <taxon>eudicotyledons</taxon>
        <taxon>Gunneridae</taxon>
        <taxon>Pentapetalae</taxon>
        <taxon>rosids</taxon>
        <taxon>malvids</taxon>
        <taxon>Brassicales</taxon>
        <taxon>Brassicaceae</taxon>
        <taxon>Coluteocarpeae</taxon>
        <taxon>Noccaea</taxon>
    </lineage>
</organism>
<sequence length="83" mass="9342">MCVVCVYLMESTVFVVMLSSAAAPELRIVDLFYGGNTTVSDSPLVPYDPCENGDDRSDDFERFLMGSLRNRRMQNTTPTNQRP</sequence>
<evidence type="ECO:0000256" key="1">
    <source>
        <dbReference type="SAM" id="SignalP"/>
    </source>
</evidence>
<gene>
    <name evidence="2" type="ORF">GA_TR4262_c0_g1_i1_g.14769</name>
</gene>
<reference evidence="2" key="1">
    <citation type="submission" date="2016-07" db="EMBL/GenBank/DDBJ databases">
        <title>De novo transcriptome assembly of four accessions of the metal hyperaccumulator plant Noccaea caerulescens.</title>
        <authorList>
            <person name="Blande D."/>
            <person name="Halimaa P."/>
            <person name="Tervahauta A.I."/>
            <person name="Aarts M.G."/>
            <person name="Karenlampi S.O."/>
        </authorList>
    </citation>
    <scope>NUCLEOTIDE SEQUENCE</scope>
</reference>
<dbReference type="AlphaFoldDB" id="A0A1J3D442"/>
<name>A0A1J3D442_NOCCA</name>
<accession>A0A1J3D442</accession>
<feature type="chain" id="PRO_5009620178" description="Secreted protein" evidence="1">
    <location>
        <begin position="24"/>
        <end position="83"/>
    </location>
</feature>
<proteinExistence type="predicted"/>
<feature type="signal peptide" evidence="1">
    <location>
        <begin position="1"/>
        <end position="23"/>
    </location>
</feature>
<evidence type="ECO:0008006" key="3">
    <source>
        <dbReference type="Google" id="ProtNLM"/>
    </source>
</evidence>
<dbReference type="EMBL" id="GEVI01019448">
    <property type="protein sequence ID" value="JAU12872.1"/>
    <property type="molecule type" value="Transcribed_RNA"/>
</dbReference>
<keyword evidence="1" id="KW-0732">Signal</keyword>